<evidence type="ECO:0000256" key="1">
    <source>
        <dbReference type="SAM" id="MobiDB-lite"/>
    </source>
</evidence>
<organism evidence="3 4">
    <name type="scientific">Marivirga sericea</name>
    <dbReference type="NCBI Taxonomy" id="1028"/>
    <lineage>
        <taxon>Bacteria</taxon>
        <taxon>Pseudomonadati</taxon>
        <taxon>Bacteroidota</taxon>
        <taxon>Cytophagia</taxon>
        <taxon>Cytophagales</taxon>
        <taxon>Marivirgaceae</taxon>
        <taxon>Marivirga</taxon>
    </lineage>
</organism>
<dbReference type="InterPro" id="IPR036188">
    <property type="entry name" value="FAD/NAD-bd_sf"/>
</dbReference>
<keyword evidence="4" id="KW-1185">Reference proteome</keyword>
<dbReference type="GO" id="GO:0016491">
    <property type="term" value="F:oxidoreductase activity"/>
    <property type="evidence" value="ECO:0007669"/>
    <property type="project" value="InterPro"/>
</dbReference>
<feature type="domain" description="FAD/NAD(P)-binding" evidence="2">
    <location>
        <begin position="3"/>
        <end position="297"/>
    </location>
</feature>
<accession>A0A1X7IF42</accession>
<dbReference type="RefSeq" id="WP_085515586.1">
    <property type="nucleotide sequence ID" value="NZ_FXAW01000001.1"/>
</dbReference>
<dbReference type="SUPFAM" id="SSF51905">
    <property type="entry name" value="FAD/NAD(P)-binding domain"/>
    <property type="match status" value="2"/>
</dbReference>
<evidence type="ECO:0000313" key="4">
    <source>
        <dbReference type="Proteomes" id="UP000193804"/>
    </source>
</evidence>
<dbReference type="OrthoDB" id="9805710at2"/>
<reference evidence="4" key="1">
    <citation type="submission" date="2017-04" db="EMBL/GenBank/DDBJ databases">
        <authorList>
            <person name="Varghese N."/>
            <person name="Submissions S."/>
        </authorList>
    </citation>
    <scope>NUCLEOTIDE SEQUENCE [LARGE SCALE GENOMIC DNA]</scope>
    <source>
        <strain evidence="4">DSM 4125</strain>
    </source>
</reference>
<feature type="compositionally biased region" description="Basic and acidic residues" evidence="1">
    <location>
        <begin position="413"/>
        <end position="423"/>
    </location>
</feature>
<dbReference type="EMBL" id="FXAW01000001">
    <property type="protein sequence ID" value="SMG13328.1"/>
    <property type="molecule type" value="Genomic_DNA"/>
</dbReference>
<dbReference type="STRING" id="1028.SAMN05661096_00589"/>
<name>A0A1X7IF42_9BACT</name>
<evidence type="ECO:0000259" key="2">
    <source>
        <dbReference type="Pfam" id="PF07992"/>
    </source>
</evidence>
<dbReference type="Pfam" id="PF07992">
    <property type="entry name" value="Pyr_redox_2"/>
    <property type="match status" value="1"/>
</dbReference>
<proteinExistence type="predicted"/>
<dbReference type="InterPro" id="IPR052541">
    <property type="entry name" value="SQRD"/>
</dbReference>
<dbReference type="PANTHER" id="PTHR43755:SF1">
    <property type="entry name" value="FAD-DEPENDENT PYRIDINE NUCLEOTIDE-DISULPHIDE OXIDOREDUCTASE"/>
    <property type="match status" value="1"/>
</dbReference>
<evidence type="ECO:0000313" key="3">
    <source>
        <dbReference type="EMBL" id="SMG13328.1"/>
    </source>
</evidence>
<feature type="region of interest" description="Disordered" evidence="1">
    <location>
        <begin position="403"/>
        <end position="430"/>
    </location>
</feature>
<gene>
    <name evidence="3" type="ORF">SAMN05661096_00589</name>
</gene>
<dbReference type="AlphaFoldDB" id="A0A1X7IF42"/>
<dbReference type="PANTHER" id="PTHR43755">
    <property type="match status" value="1"/>
</dbReference>
<protein>
    <submittedName>
        <fullName evidence="3">Sulfide:quinone oxidoreductase</fullName>
    </submittedName>
</protein>
<sequence>MKKLLILGAGTAGTMMLNKLDKRIDKEEWDITIIDKDNTHYYQPGFLFIPFGIYQPSDVVKTRKEFFPKGTNFIMDEVEEINAADKEVILKSGKELSYDLLVIATGTKPVPSETEGLDGPLWYKDIFDFYTFEGATLLAKKLRDWKGGKLVINLAETIIKCPVAPLEFAFLADAYFTEKGIRDKVDIQYVTPLSGAFTKPIATKMLSQLMEEKNIHVVPDFYIEHVDNENKKIVSYDGLEVDFDLLVSIPTNMGSEMVENSNMSDEDDLNFIPTNKHTLQHKEHENIFVIGDATNLPTSKAGSVAHFEGEILIENILDFMNNKPLSANFDGHANCFIETGFGKAALIDFNYTTEPLPGQFPIPILGPMGLLKETRINHMGKLAFKWVYWHMLLTGKSLPVSTNMSMSGKKAPKKEENKEKEEPQQEEVLL</sequence>
<dbReference type="InterPro" id="IPR023753">
    <property type="entry name" value="FAD/NAD-binding_dom"/>
</dbReference>
<dbReference type="Gene3D" id="3.50.50.60">
    <property type="entry name" value="FAD/NAD(P)-binding domain"/>
    <property type="match status" value="2"/>
</dbReference>
<dbReference type="Proteomes" id="UP000193804">
    <property type="component" value="Unassembled WGS sequence"/>
</dbReference>